<dbReference type="GO" id="GO:0032870">
    <property type="term" value="P:cellular response to hormone stimulus"/>
    <property type="evidence" value="ECO:0000318"/>
    <property type="project" value="GO_Central"/>
</dbReference>
<dbReference type="PROSITE" id="PS00237">
    <property type="entry name" value="G_PROTEIN_RECEP_F1_1"/>
    <property type="match status" value="1"/>
</dbReference>
<dbReference type="Pfam" id="PF00001">
    <property type="entry name" value="7tm_1"/>
    <property type="match status" value="1"/>
</dbReference>
<dbReference type="InParanoid" id="A0A7M7N9G6"/>
<dbReference type="PRINTS" id="PR00237">
    <property type="entry name" value="GPCRRHODOPSN"/>
</dbReference>
<dbReference type="RefSeq" id="XP_030832993.1">
    <property type="nucleotide sequence ID" value="XM_030977133.1"/>
</dbReference>
<evidence type="ECO:0000256" key="7">
    <source>
        <dbReference type="RuleBase" id="RU000688"/>
    </source>
</evidence>
<dbReference type="GO" id="GO:0007186">
    <property type="term" value="P:G protein-coupled receptor signaling pathway"/>
    <property type="evidence" value="ECO:0000318"/>
    <property type="project" value="GO_Central"/>
</dbReference>
<dbReference type="OrthoDB" id="5987909at2759"/>
<dbReference type="GeneID" id="593532"/>
<keyword evidence="3 7" id="KW-0812">Transmembrane</keyword>
<accession>A0A7M7N9G6</accession>
<evidence type="ECO:0000313" key="11">
    <source>
        <dbReference type="Proteomes" id="UP000007110"/>
    </source>
</evidence>
<keyword evidence="7" id="KW-0807">Transducer</keyword>
<feature type="transmembrane region" description="Helical" evidence="8">
    <location>
        <begin position="46"/>
        <end position="71"/>
    </location>
</feature>
<comment type="similarity">
    <text evidence="7">Belongs to the G-protein coupled receptor 1 family.</text>
</comment>
<dbReference type="PANTHER" id="PTHR24241:SF83">
    <property type="entry name" value="G-PROTEIN COUPLED RECEPTOR 150-RELATED"/>
    <property type="match status" value="1"/>
</dbReference>
<evidence type="ECO:0000259" key="9">
    <source>
        <dbReference type="PROSITE" id="PS50262"/>
    </source>
</evidence>
<proteinExistence type="inferred from homology"/>
<feature type="transmembrane region" description="Helical" evidence="8">
    <location>
        <begin position="311"/>
        <end position="331"/>
    </location>
</feature>
<comment type="subcellular location">
    <subcellularLocation>
        <location evidence="1">Cell membrane</location>
        <topology evidence="1">Multi-pass membrane protein</topology>
    </subcellularLocation>
</comment>
<evidence type="ECO:0000313" key="10">
    <source>
        <dbReference type="EnsemblMetazoa" id="XP_030832992"/>
    </source>
</evidence>
<feature type="transmembrane region" description="Helical" evidence="8">
    <location>
        <begin position="277"/>
        <end position="299"/>
    </location>
</feature>
<evidence type="ECO:0000256" key="3">
    <source>
        <dbReference type="ARBA" id="ARBA00022692"/>
    </source>
</evidence>
<feature type="transmembrane region" description="Helical" evidence="8">
    <location>
        <begin position="83"/>
        <end position="109"/>
    </location>
</feature>
<sequence>MSTMRMTPPSAAMEFTEWSEIDATAVANTTTDMDTDSSQGQRELGLTIQIASLWVMFGFGVLGNTMVMIWMHLNRRRKSRVNTIVLGIASADMSVCFFSILPTAIILMSNSWLAGNFMCKVVMYLQGASLISSANMLALMALDRHQAVLQPLKEFFIAWKLVVISWGIAGSLALPQFYVWEEMIRKGKPQCGSLFRQLPAWHRMAYIVYIAVITFLVPFIVITVAYLRISKKIWDKAHETSGKRSKRASKKNKIELNRNASSTTLTKAKSKTLKMSVVIIFFFVLCGAPYFVVEMLATFRSDPINRVVNAFFGLFAVANSATNPYIFLYFNTSQRCWKEFRLTVNRFLCCCARGNNDGGYYNRYSVRFSSSNSRTEFTKIQGESSMITRVTDAPSNRGIIPLGKDHDGRGGRGRTE</sequence>
<evidence type="ECO:0000256" key="8">
    <source>
        <dbReference type="SAM" id="Phobius"/>
    </source>
</evidence>
<dbReference type="FunFam" id="1.20.1070.10:FF:000458">
    <property type="entry name" value="G protein-coupled receptor 150"/>
    <property type="match status" value="1"/>
</dbReference>
<keyword evidence="2" id="KW-1003">Cell membrane</keyword>
<name>A0A7M7N9G6_STRPU</name>
<dbReference type="GO" id="GO:0005886">
    <property type="term" value="C:plasma membrane"/>
    <property type="evidence" value="ECO:0000318"/>
    <property type="project" value="GO_Central"/>
</dbReference>
<keyword evidence="4 8" id="KW-1133">Transmembrane helix</keyword>
<reference evidence="10" key="2">
    <citation type="submission" date="2021-01" db="UniProtKB">
        <authorList>
            <consortium name="EnsemblMetazoa"/>
        </authorList>
    </citation>
    <scope>IDENTIFICATION</scope>
</reference>
<dbReference type="OMA" id="PEMCESC"/>
<feature type="transmembrane region" description="Helical" evidence="8">
    <location>
        <begin position="155"/>
        <end position="178"/>
    </location>
</feature>
<dbReference type="GO" id="GO:0004930">
    <property type="term" value="F:G protein-coupled receptor activity"/>
    <property type="evidence" value="ECO:0000318"/>
    <property type="project" value="GO_Central"/>
</dbReference>
<feature type="domain" description="G-protein coupled receptors family 1 profile" evidence="9">
    <location>
        <begin position="63"/>
        <end position="327"/>
    </location>
</feature>
<feature type="transmembrane region" description="Helical" evidence="8">
    <location>
        <begin position="121"/>
        <end position="143"/>
    </location>
</feature>
<evidence type="ECO:0000256" key="6">
    <source>
        <dbReference type="ARBA" id="ARBA00023170"/>
    </source>
</evidence>
<reference evidence="11" key="1">
    <citation type="submission" date="2015-02" db="EMBL/GenBank/DDBJ databases">
        <title>Genome sequencing for Strongylocentrotus purpuratus.</title>
        <authorList>
            <person name="Murali S."/>
            <person name="Liu Y."/>
            <person name="Vee V."/>
            <person name="English A."/>
            <person name="Wang M."/>
            <person name="Skinner E."/>
            <person name="Han Y."/>
            <person name="Muzny D.M."/>
            <person name="Worley K.C."/>
            <person name="Gibbs R.A."/>
        </authorList>
    </citation>
    <scope>NUCLEOTIDE SEQUENCE</scope>
</reference>
<keyword evidence="7" id="KW-0297">G-protein coupled receptor</keyword>
<keyword evidence="11" id="KW-1185">Reference proteome</keyword>
<dbReference type="PROSITE" id="PS50262">
    <property type="entry name" value="G_PROTEIN_RECEP_F1_2"/>
    <property type="match status" value="1"/>
</dbReference>
<dbReference type="SUPFAM" id="SSF81321">
    <property type="entry name" value="Family A G protein-coupled receptor-like"/>
    <property type="match status" value="1"/>
</dbReference>
<evidence type="ECO:0000256" key="5">
    <source>
        <dbReference type="ARBA" id="ARBA00023136"/>
    </source>
</evidence>
<dbReference type="InterPro" id="IPR017452">
    <property type="entry name" value="GPCR_Rhodpsn_7TM"/>
</dbReference>
<dbReference type="KEGG" id="spu:593532"/>
<protein>
    <recommendedName>
        <fullName evidence="9">G-protein coupled receptors family 1 profile domain-containing protein</fullName>
    </recommendedName>
</protein>
<dbReference type="AlphaFoldDB" id="A0A7M7N9G6"/>
<dbReference type="EnsemblMetazoa" id="XM_030977133">
    <property type="protein sequence ID" value="XP_030832993"/>
    <property type="gene ID" value="LOC593532"/>
</dbReference>
<dbReference type="PANTHER" id="PTHR24241">
    <property type="entry name" value="NEUROPEPTIDE RECEPTOR-RELATED G-PROTEIN COUPLED RECEPTOR"/>
    <property type="match status" value="1"/>
</dbReference>
<evidence type="ECO:0000256" key="4">
    <source>
        <dbReference type="ARBA" id="ARBA00022989"/>
    </source>
</evidence>
<evidence type="ECO:0000256" key="1">
    <source>
        <dbReference type="ARBA" id="ARBA00004651"/>
    </source>
</evidence>
<dbReference type="RefSeq" id="XP_030832992.1">
    <property type="nucleotide sequence ID" value="XM_030977132.1"/>
</dbReference>
<dbReference type="Gene3D" id="1.20.1070.10">
    <property type="entry name" value="Rhodopsin 7-helix transmembrane proteins"/>
    <property type="match status" value="1"/>
</dbReference>
<feature type="transmembrane region" description="Helical" evidence="8">
    <location>
        <begin position="206"/>
        <end position="227"/>
    </location>
</feature>
<dbReference type="InterPro" id="IPR000276">
    <property type="entry name" value="GPCR_Rhodpsn"/>
</dbReference>
<keyword evidence="6 7" id="KW-0675">Receptor</keyword>
<keyword evidence="5 8" id="KW-0472">Membrane</keyword>
<dbReference type="EnsemblMetazoa" id="XM_030977132">
    <property type="protein sequence ID" value="XP_030832992"/>
    <property type="gene ID" value="LOC593532"/>
</dbReference>
<evidence type="ECO:0000256" key="2">
    <source>
        <dbReference type="ARBA" id="ARBA00022475"/>
    </source>
</evidence>
<dbReference type="Proteomes" id="UP000007110">
    <property type="component" value="Unassembled WGS sequence"/>
</dbReference>
<organism evidence="10 11">
    <name type="scientific">Strongylocentrotus purpuratus</name>
    <name type="common">Purple sea urchin</name>
    <dbReference type="NCBI Taxonomy" id="7668"/>
    <lineage>
        <taxon>Eukaryota</taxon>
        <taxon>Metazoa</taxon>
        <taxon>Echinodermata</taxon>
        <taxon>Eleutherozoa</taxon>
        <taxon>Echinozoa</taxon>
        <taxon>Echinoidea</taxon>
        <taxon>Euechinoidea</taxon>
        <taxon>Echinacea</taxon>
        <taxon>Camarodonta</taxon>
        <taxon>Echinidea</taxon>
        <taxon>Strongylocentrotidae</taxon>
        <taxon>Strongylocentrotus</taxon>
    </lineage>
</organism>